<reference evidence="1 2" key="1">
    <citation type="submission" date="2021-06" db="EMBL/GenBank/DDBJ databases">
        <title>Caerostris extrusa draft genome.</title>
        <authorList>
            <person name="Kono N."/>
            <person name="Arakawa K."/>
        </authorList>
    </citation>
    <scope>NUCLEOTIDE SEQUENCE [LARGE SCALE GENOMIC DNA]</scope>
</reference>
<proteinExistence type="predicted"/>
<dbReference type="Proteomes" id="UP001054945">
    <property type="component" value="Unassembled WGS sequence"/>
</dbReference>
<name>A0AAV4NE77_CAEEX</name>
<comment type="caution">
    <text evidence="1">The sequence shown here is derived from an EMBL/GenBank/DDBJ whole genome shotgun (WGS) entry which is preliminary data.</text>
</comment>
<evidence type="ECO:0000313" key="2">
    <source>
        <dbReference type="Proteomes" id="UP001054945"/>
    </source>
</evidence>
<dbReference type="EMBL" id="BPLR01020831">
    <property type="protein sequence ID" value="GIX83072.1"/>
    <property type="molecule type" value="Genomic_DNA"/>
</dbReference>
<organism evidence="1 2">
    <name type="scientific">Caerostris extrusa</name>
    <name type="common">Bark spider</name>
    <name type="synonym">Caerostris bankana</name>
    <dbReference type="NCBI Taxonomy" id="172846"/>
    <lineage>
        <taxon>Eukaryota</taxon>
        <taxon>Metazoa</taxon>
        <taxon>Ecdysozoa</taxon>
        <taxon>Arthropoda</taxon>
        <taxon>Chelicerata</taxon>
        <taxon>Arachnida</taxon>
        <taxon>Araneae</taxon>
        <taxon>Araneomorphae</taxon>
        <taxon>Entelegynae</taxon>
        <taxon>Araneoidea</taxon>
        <taxon>Araneidae</taxon>
        <taxon>Caerostris</taxon>
    </lineage>
</organism>
<accession>A0AAV4NE77</accession>
<sequence length="83" mass="9600">MNFILHFVLPLEDPLVKNRISRDFSSSARTDWFSLCAAPCTDLGAGSERLARTIPFLRKPVFGRVQTEPLFFFFCFGRTFFFV</sequence>
<dbReference type="AlphaFoldDB" id="A0AAV4NE77"/>
<protein>
    <submittedName>
        <fullName evidence="1">Uncharacterized protein</fullName>
    </submittedName>
</protein>
<keyword evidence="2" id="KW-1185">Reference proteome</keyword>
<evidence type="ECO:0000313" key="1">
    <source>
        <dbReference type="EMBL" id="GIX83072.1"/>
    </source>
</evidence>
<gene>
    <name evidence="1" type="ORF">CEXT_441021</name>
</gene>